<dbReference type="Proteomes" id="UP000318199">
    <property type="component" value="Unassembled WGS sequence"/>
</dbReference>
<feature type="transmembrane region" description="Helical" evidence="1">
    <location>
        <begin position="253"/>
        <end position="276"/>
    </location>
</feature>
<feature type="transmembrane region" description="Helical" evidence="1">
    <location>
        <begin position="38"/>
        <end position="62"/>
    </location>
</feature>
<feature type="transmembrane region" description="Helical" evidence="1">
    <location>
        <begin position="7"/>
        <end position="26"/>
    </location>
</feature>
<dbReference type="EMBL" id="VOBQ01000004">
    <property type="protein sequence ID" value="TWO72060.1"/>
    <property type="molecule type" value="Genomic_DNA"/>
</dbReference>
<name>A0A562ZTX9_9BURK</name>
<reference evidence="3 4" key="1">
    <citation type="submission" date="2019-07" db="EMBL/GenBank/DDBJ databases">
        <title>Caenimonas sedimenti sp. nov., isolated from activated sludge.</title>
        <authorList>
            <person name="Xu J."/>
        </authorList>
    </citation>
    <scope>NUCLEOTIDE SEQUENCE [LARGE SCALE GENOMIC DNA]</scope>
    <source>
        <strain evidence="3 4">HX-9-20</strain>
    </source>
</reference>
<dbReference type="PANTHER" id="PTHR23028:SF131">
    <property type="entry name" value="BLR2367 PROTEIN"/>
    <property type="match status" value="1"/>
</dbReference>
<keyword evidence="4" id="KW-1185">Reference proteome</keyword>
<dbReference type="Pfam" id="PF01757">
    <property type="entry name" value="Acyl_transf_3"/>
    <property type="match status" value="1"/>
</dbReference>
<protein>
    <submittedName>
        <fullName evidence="3">Acyltransferase</fullName>
    </submittedName>
</protein>
<feature type="transmembrane region" description="Helical" evidence="1">
    <location>
        <begin position="222"/>
        <end position="241"/>
    </location>
</feature>
<accession>A0A562ZTX9</accession>
<evidence type="ECO:0000259" key="2">
    <source>
        <dbReference type="Pfam" id="PF01757"/>
    </source>
</evidence>
<keyword evidence="3" id="KW-0808">Transferase</keyword>
<keyword evidence="1" id="KW-1133">Transmembrane helix</keyword>
<dbReference type="PANTHER" id="PTHR23028">
    <property type="entry name" value="ACETYLTRANSFERASE"/>
    <property type="match status" value="1"/>
</dbReference>
<keyword evidence="1" id="KW-0812">Transmembrane</keyword>
<dbReference type="GO" id="GO:0016020">
    <property type="term" value="C:membrane"/>
    <property type="evidence" value="ECO:0007669"/>
    <property type="project" value="TreeGrafter"/>
</dbReference>
<feature type="domain" description="Acyltransferase 3" evidence="2">
    <location>
        <begin position="4"/>
        <end position="342"/>
    </location>
</feature>
<dbReference type="InterPro" id="IPR050879">
    <property type="entry name" value="Acyltransferase_3"/>
</dbReference>
<evidence type="ECO:0000256" key="1">
    <source>
        <dbReference type="SAM" id="Phobius"/>
    </source>
</evidence>
<feature type="transmembrane region" description="Helical" evidence="1">
    <location>
        <begin position="83"/>
        <end position="104"/>
    </location>
</feature>
<dbReference type="GO" id="GO:0000271">
    <property type="term" value="P:polysaccharide biosynthetic process"/>
    <property type="evidence" value="ECO:0007669"/>
    <property type="project" value="TreeGrafter"/>
</dbReference>
<dbReference type="AlphaFoldDB" id="A0A562ZTX9"/>
<proteinExistence type="predicted"/>
<keyword evidence="3" id="KW-0012">Acyltransferase</keyword>
<gene>
    <name evidence="3" type="ORF">FN976_04910</name>
</gene>
<feature type="transmembrane region" description="Helical" evidence="1">
    <location>
        <begin position="296"/>
        <end position="316"/>
    </location>
</feature>
<dbReference type="RefSeq" id="WP_145891593.1">
    <property type="nucleotide sequence ID" value="NZ_VOBQ01000004.1"/>
</dbReference>
<evidence type="ECO:0000313" key="3">
    <source>
        <dbReference type="EMBL" id="TWO72060.1"/>
    </source>
</evidence>
<comment type="caution">
    <text evidence="3">The sequence shown here is derived from an EMBL/GenBank/DDBJ whole genome shotgun (WGS) entry which is preliminary data.</text>
</comment>
<feature type="transmembrane region" description="Helical" evidence="1">
    <location>
        <begin position="191"/>
        <end position="210"/>
    </location>
</feature>
<sequence>MVQNIQILRFAAALWVVLFHMLQPIVVPPEYQPEWPSWLRGTFLLGFAGVDLFFVISGAVIAENTRGFVAGAAAVKRFIAVRLCRIYVGWWPIFFAYLAAFHWWDWPLADKNVLGSFLLLPLTDVVSYVLPILWTLSMEIYFYLVIGLLLWLPRPALRKALAAWALLVLATMAYEASMGRYSVPRYQDLNVFQLYVASPFVLEFIAGFLLCDLVRARPRLALWPWPVAAAVFAGLAAAAHFGAELYQHGLAEFVHAPLRVLLFGGMSAALVVSALLAPPPVRTFPLALARLGDASYALYLGHILLLVLLYFIPRALGWPGHFAWALWAASLALVTLAAWLHYRTIEHPLYRATRRRVENALA</sequence>
<organism evidence="3 4">
    <name type="scientific">Caenimonas sedimenti</name>
    <dbReference type="NCBI Taxonomy" id="2596921"/>
    <lineage>
        <taxon>Bacteria</taxon>
        <taxon>Pseudomonadati</taxon>
        <taxon>Pseudomonadota</taxon>
        <taxon>Betaproteobacteria</taxon>
        <taxon>Burkholderiales</taxon>
        <taxon>Comamonadaceae</taxon>
        <taxon>Caenimonas</taxon>
    </lineage>
</organism>
<dbReference type="OrthoDB" id="9814807at2"/>
<dbReference type="InterPro" id="IPR002656">
    <property type="entry name" value="Acyl_transf_3_dom"/>
</dbReference>
<evidence type="ECO:0000313" key="4">
    <source>
        <dbReference type="Proteomes" id="UP000318199"/>
    </source>
</evidence>
<keyword evidence="1" id="KW-0472">Membrane</keyword>
<feature type="transmembrane region" description="Helical" evidence="1">
    <location>
        <begin position="322"/>
        <end position="342"/>
    </location>
</feature>
<feature type="transmembrane region" description="Helical" evidence="1">
    <location>
        <begin position="128"/>
        <end position="152"/>
    </location>
</feature>
<feature type="transmembrane region" description="Helical" evidence="1">
    <location>
        <begin position="161"/>
        <end position="179"/>
    </location>
</feature>
<dbReference type="GO" id="GO:0016747">
    <property type="term" value="F:acyltransferase activity, transferring groups other than amino-acyl groups"/>
    <property type="evidence" value="ECO:0007669"/>
    <property type="project" value="InterPro"/>
</dbReference>